<dbReference type="InParanoid" id="A0A7N2KWI4"/>
<feature type="domain" description="C2H2-type" evidence="2">
    <location>
        <begin position="500"/>
        <end position="527"/>
    </location>
</feature>
<dbReference type="InterPro" id="IPR013087">
    <property type="entry name" value="Znf_C2H2_type"/>
</dbReference>
<dbReference type="EnsemblPlants" id="QL02p039229:mrna">
    <property type="protein sequence ID" value="QL02p039229:mrna:CDS:1"/>
    <property type="gene ID" value="QL02p039229"/>
</dbReference>
<dbReference type="PANTHER" id="PTHR46869:SF9">
    <property type="entry name" value="C2H2-TYPE DOMAIN-CONTAINING PROTEIN"/>
    <property type="match status" value="1"/>
</dbReference>
<feature type="domain" description="C2H2-type" evidence="2">
    <location>
        <begin position="417"/>
        <end position="444"/>
    </location>
</feature>
<dbReference type="RefSeq" id="XP_030952243.1">
    <property type="nucleotide sequence ID" value="XM_031096383.1"/>
</dbReference>
<evidence type="ECO:0000313" key="3">
    <source>
        <dbReference type="EnsemblPlants" id="QL02p039229:mrna:CDS:1"/>
    </source>
</evidence>
<name>A0A7N2KWI4_QUELO</name>
<feature type="domain" description="C2H2-type" evidence="2">
    <location>
        <begin position="86"/>
        <end position="113"/>
    </location>
</feature>
<keyword evidence="1" id="KW-0479">Metal-binding</keyword>
<protein>
    <recommendedName>
        <fullName evidence="2">C2H2-type domain-containing protein</fullName>
    </recommendedName>
</protein>
<dbReference type="SMART" id="SM00355">
    <property type="entry name" value="ZnF_C2H2"/>
    <property type="match status" value="5"/>
</dbReference>
<feature type="domain" description="C2H2-type" evidence="2">
    <location>
        <begin position="116"/>
        <end position="141"/>
    </location>
</feature>
<reference evidence="3" key="2">
    <citation type="submission" date="2021-01" db="UniProtKB">
        <authorList>
            <consortium name="EnsemblPlants"/>
        </authorList>
    </citation>
    <scope>IDENTIFICATION</scope>
</reference>
<keyword evidence="4" id="KW-1185">Reference proteome</keyword>
<evidence type="ECO:0000256" key="1">
    <source>
        <dbReference type="PROSITE-ProRule" id="PRU00042"/>
    </source>
</evidence>
<evidence type="ECO:0000259" key="2">
    <source>
        <dbReference type="PROSITE" id="PS50157"/>
    </source>
</evidence>
<sequence>MGQDQEQRHVCKLCNKSFMNGRVLGGHMRCHSHKNHNPTKGQKKVSKSNMDIENGIGRHTKYGLREKPKMSWKFSGSNHNTSGQEIVCKVCGKGFESLRALFGHMRHHSGRERSGIYCEECGKGFGSLKALTTHRHRKSHSERVVVCDESWTSSSRKTEMENQSNSEIQGLVRRKRSNRMRYKTTPNSFVSSLNESVSCTDIEQEVEEVAICLMMLSRGIGNWGGFNLVTEFSDNDSVTYKAKSLEQNKRIVSDDGGGIFACEFNESLKMKKPRVEEFGSYVSDSKIVSTENDFVFGSDDEKIELEVPLEKFYRDGECKMPKMEDVFGLASYNDKTEKDIRNEMKNKPTEVELEEDFTEDYGLDSANSGSMNFGLNKKAKLAACGSHLRGKSCKKICTSDDSAILSKSNHSWENSEYKCKTCNKNFHSYQALGGHQSIHRTENCPVLEIWNCKTSSQSNIVPETEANFDVVNLECRENSEEQKISRVSLTSYEFKERKEHKCHICFKVFASGQALGGHKRAHLIKNSEVISEETVVIKEEISDILNIVGIDLPIILEEDTNVGVGFKSSWVENDQKHELMGGLIPN</sequence>
<keyword evidence="1" id="KW-0862">Zinc</keyword>
<dbReference type="GO" id="GO:0008270">
    <property type="term" value="F:zinc ion binding"/>
    <property type="evidence" value="ECO:0007669"/>
    <property type="project" value="UniProtKB-KW"/>
</dbReference>
<dbReference type="GeneID" id="115975557"/>
<accession>A0A7N2KWI4</accession>
<feature type="domain" description="C2H2-type" evidence="2">
    <location>
        <begin position="9"/>
        <end position="38"/>
    </location>
</feature>
<dbReference type="KEGG" id="qlo:115975557"/>
<proteinExistence type="predicted"/>
<keyword evidence="1" id="KW-0863">Zinc-finger</keyword>
<dbReference type="InterPro" id="IPR036236">
    <property type="entry name" value="Znf_C2H2_sf"/>
</dbReference>
<dbReference type="OMA" id="REHKCRT"/>
<reference evidence="4" key="1">
    <citation type="journal article" date="2016" name="G3 (Bethesda)">
        <title>First Draft Assembly and Annotation of the Genome of a California Endemic Oak Quercus lobata Nee (Fagaceae).</title>
        <authorList>
            <person name="Sork V.L."/>
            <person name="Fitz-Gibbon S.T."/>
            <person name="Puiu D."/>
            <person name="Crepeau M."/>
            <person name="Gugger P.F."/>
            <person name="Sherman R."/>
            <person name="Stevens K."/>
            <person name="Langley C.H."/>
            <person name="Pellegrini M."/>
            <person name="Salzberg S.L."/>
        </authorList>
    </citation>
    <scope>NUCLEOTIDE SEQUENCE [LARGE SCALE GENOMIC DNA]</scope>
    <source>
        <strain evidence="4">cv. SW786</strain>
    </source>
</reference>
<dbReference type="Gramene" id="QL02p039229:mrna">
    <property type="protein sequence ID" value="QL02p039229:mrna:CDS:1"/>
    <property type="gene ID" value="QL02p039229"/>
</dbReference>
<dbReference type="PROSITE" id="PS50157">
    <property type="entry name" value="ZINC_FINGER_C2H2_2"/>
    <property type="match status" value="5"/>
</dbReference>
<dbReference type="Gene3D" id="3.30.160.60">
    <property type="entry name" value="Classic Zinc Finger"/>
    <property type="match status" value="2"/>
</dbReference>
<dbReference type="RefSeq" id="XP_030952242.1">
    <property type="nucleotide sequence ID" value="XM_031096382.1"/>
</dbReference>
<gene>
    <name evidence="3" type="primary">LOC115975557</name>
</gene>
<dbReference type="AlphaFoldDB" id="A0A7N2KWI4"/>
<dbReference type="PANTHER" id="PTHR46869">
    <property type="entry name" value="C2H2-LIKE ZINC FINGER PROTEIN"/>
    <property type="match status" value="1"/>
</dbReference>
<dbReference type="Pfam" id="PF13912">
    <property type="entry name" value="zf-C2H2_6"/>
    <property type="match status" value="5"/>
</dbReference>
<evidence type="ECO:0000313" key="4">
    <source>
        <dbReference type="Proteomes" id="UP000594261"/>
    </source>
</evidence>
<organism evidence="3 4">
    <name type="scientific">Quercus lobata</name>
    <name type="common">Valley oak</name>
    <dbReference type="NCBI Taxonomy" id="97700"/>
    <lineage>
        <taxon>Eukaryota</taxon>
        <taxon>Viridiplantae</taxon>
        <taxon>Streptophyta</taxon>
        <taxon>Embryophyta</taxon>
        <taxon>Tracheophyta</taxon>
        <taxon>Spermatophyta</taxon>
        <taxon>Magnoliopsida</taxon>
        <taxon>eudicotyledons</taxon>
        <taxon>Gunneridae</taxon>
        <taxon>Pentapetalae</taxon>
        <taxon>rosids</taxon>
        <taxon>fabids</taxon>
        <taxon>Fagales</taxon>
        <taxon>Fagaceae</taxon>
        <taxon>Quercus</taxon>
    </lineage>
</organism>
<dbReference type="OrthoDB" id="6077919at2759"/>
<dbReference type="PROSITE" id="PS00028">
    <property type="entry name" value="ZINC_FINGER_C2H2_1"/>
    <property type="match status" value="5"/>
</dbReference>
<dbReference type="Proteomes" id="UP000594261">
    <property type="component" value="Chromosome 2"/>
</dbReference>
<dbReference type="SUPFAM" id="SSF57667">
    <property type="entry name" value="beta-beta-alpha zinc fingers"/>
    <property type="match status" value="3"/>
</dbReference>